<dbReference type="GO" id="GO:0046695">
    <property type="term" value="C:SLIK (SAGA-like) complex"/>
    <property type="evidence" value="ECO:0007669"/>
    <property type="project" value="InterPro"/>
</dbReference>
<accession>A0A9P0Q7X3</accession>
<dbReference type="GO" id="GO:0016251">
    <property type="term" value="F:RNA polymerase II general transcription initiation factor activity"/>
    <property type="evidence" value="ECO:0007669"/>
    <property type="project" value="InterPro"/>
</dbReference>
<reference evidence="7" key="1">
    <citation type="submission" date="2022-03" db="EMBL/GenBank/DDBJ databases">
        <authorList>
            <person name="Sayadi A."/>
        </authorList>
    </citation>
    <scope>NUCLEOTIDE SEQUENCE</scope>
</reference>
<keyword evidence="8" id="KW-1185">Reference proteome</keyword>
<dbReference type="PANTHER" id="PTHR10221:SF9">
    <property type="entry name" value="TRANSCRIPTION INITIATION FACTOR TFIID SUBUNIT 6"/>
    <property type="match status" value="1"/>
</dbReference>
<evidence type="ECO:0000256" key="2">
    <source>
        <dbReference type="ARBA" id="ARBA00007688"/>
    </source>
</evidence>
<dbReference type="Gene3D" id="1.10.20.10">
    <property type="entry name" value="Histone, subunit A"/>
    <property type="match status" value="1"/>
</dbReference>
<gene>
    <name evidence="7" type="ORF">ACAOBT_LOCUS32852</name>
</gene>
<comment type="caution">
    <text evidence="7">The sequence shown here is derived from an EMBL/GenBank/DDBJ whole genome shotgun (WGS) entry which is preliminary data.</text>
</comment>
<keyword evidence="3" id="KW-0805">Transcription regulation</keyword>
<comment type="subcellular location">
    <subcellularLocation>
        <location evidence="1">Nucleus</location>
    </subcellularLocation>
</comment>
<dbReference type="EMBL" id="CAKOFQ010008184">
    <property type="protein sequence ID" value="CAH2012457.1"/>
    <property type="molecule type" value="Genomic_DNA"/>
</dbReference>
<dbReference type="GO" id="GO:0003713">
    <property type="term" value="F:transcription coactivator activity"/>
    <property type="evidence" value="ECO:0007669"/>
    <property type="project" value="TreeGrafter"/>
</dbReference>
<evidence type="ECO:0000256" key="5">
    <source>
        <dbReference type="ARBA" id="ARBA00023242"/>
    </source>
</evidence>
<dbReference type="Proteomes" id="UP001152888">
    <property type="component" value="Unassembled WGS sequence"/>
</dbReference>
<dbReference type="InterPro" id="IPR037796">
    <property type="entry name" value="TAF6"/>
</dbReference>
<dbReference type="GO" id="GO:0000124">
    <property type="term" value="C:SAGA complex"/>
    <property type="evidence" value="ECO:0007669"/>
    <property type="project" value="InterPro"/>
</dbReference>
<feature type="region of interest" description="Disordered" evidence="6">
    <location>
        <begin position="1"/>
        <end position="41"/>
    </location>
</feature>
<sequence length="146" mass="16800">MSSSSSSKLKKSKEREKRRSQVNNESSSSDKGSPSKEFKQSVGINSDPIHIYNEQNSNEHLSEEVCNTLSEDINCRLRYIIHDSLVKARLLGRDVVKYKDIEETFENLSISKVYGATATPNWRIFDKQNLLFLDVSNFFILHKHSM</sequence>
<dbReference type="PANTHER" id="PTHR10221">
    <property type="entry name" value="TRANSCRIPTION INITIATION FACTOR TFIID SUBUNIT 6"/>
    <property type="match status" value="1"/>
</dbReference>
<evidence type="ECO:0000256" key="6">
    <source>
        <dbReference type="SAM" id="MobiDB-lite"/>
    </source>
</evidence>
<protein>
    <submittedName>
        <fullName evidence="7">Uncharacterized protein</fullName>
    </submittedName>
</protein>
<dbReference type="GO" id="GO:0046982">
    <property type="term" value="F:protein heterodimerization activity"/>
    <property type="evidence" value="ECO:0007669"/>
    <property type="project" value="InterPro"/>
</dbReference>
<evidence type="ECO:0000256" key="4">
    <source>
        <dbReference type="ARBA" id="ARBA00023163"/>
    </source>
</evidence>
<evidence type="ECO:0000256" key="3">
    <source>
        <dbReference type="ARBA" id="ARBA00023015"/>
    </source>
</evidence>
<keyword evidence="5" id="KW-0539">Nucleus</keyword>
<name>A0A9P0Q7X3_ACAOB</name>
<evidence type="ECO:0000313" key="7">
    <source>
        <dbReference type="EMBL" id="CAH2012457.1"/>
    </source>
</evidence>
<comment type="similarity">
    <text evidence="2">Belongs to the TAF6 family.</text>
</comment>
<evidence type="ECO:0000313" key="8">
    <source>
        <dbReference type="Proteomes" id="UP001152888"/>
    </source>
</evidence>
<proteinExistence type="inferred from homology"/>
<organism evidence="7 8">
    <name type="scientific">Acanthoscelides obtectus</name>
    <name type="common">Bean weevil</name>
    <name type="synonym">Bruchus obtectus</name>
    <dbReference type="NCBI Taxonomy" id="200917"/>
    <lineage>
        <taxon>Eukaryota</taxon>
        <taxon>Metazoa</taxon>
        <taxon>Ecdysozoa</taxon>
        <taxon>Arthropoda</taxon>
        <taxon>Hexapoda</taxon>
        <taxon>Insecta</taxon>
        <taxon>Pterygota</taxon>
        <taxon>Neoptera</taxon>
        <taxon>Endopterygota</taxon>
        <taxon>Coleoptera</taxon>
        <taxon>Polyphaga</taxon>
        <taxon>Cucujiformia</taxon>
        <taxon>Chrysomeloidea</taxon>
        <taxon>Chrysomelidae</taxon>
        <taxon>Bruchinae</taxon>
        <taxon>Bruchini</taxon>
        <taxon>Acanthoscelides</taxon>
    </lineage>
</organism>
<dbReference type="GO" id="GO:0051123">
    <property type="term" value="P:RNA polymerase II preinitiation complex assembly"/>
    <property type="evidence" value="ECO:0007669"/>
    <property type="project" value="TreeGrafter"/>
</dbReference>
<evidence type="ECO:0000256" key="1">
    <source>
        <dbReference type="ARBA" id="ARBA00004123"/>
    </source>
</evidence>
<dbReference type="AlphaFoldDB" id="A0A9P0Q7X3"/>
<dbReference type="OrthoDB" id="6621890at2759"/>
<keyword evidence="4" id="KW-0804">Transcription</keyword>
<dbReference type="InterPro" id="IPR009072">
    <property type="entry name" value="Histone-fold"/>
</dbReference>
<dbReference type="GO" id="GO:0005669">
    <property type="term" value="C:transcription factor TFIID complex"/>
    <property type="evidence" value="ECO:0007669"/>
    <property type="project" value="InterPro"/>
</dbReference>
<dbReference type="SUPFAM" id="SSF47113">
    <property type="entry name" value="Histone-fold"/>
    <property type="match status" value="1"/>
</dbReference>